<proteinExistence type="predicted"/>
<name>A0A392V907_9FABA</name>
<accession>A0A392V907</accession>
<organism evidence="2 3">
    <name type="scientific">Trifolium medium</name>
    <dbReference type="NCBI Taxonomy" id="97028"/>
    <lineage>
        <taxon>Eukaryota</taxon>
        <taxon>Viridiplantae</taxon>
        <taxon>Streptophyta</taxon>
        <taxon>Embryophyta</taxon>
        <taxon>Tracheophyta</taxon>
        <taxon>Spermatophyta</taxon>
        <taxon>Magnoliopsida</taxon>
        <taxon>eudicotyledons</taxon>
        <taxon>Gunneridae</taxon>
        <taxon>Pentapetalae</taxon>
        <taxon>rosids</taxon>
        <taxon>fabids</taxon>
        <taxon>Fabales</taxon>
        <taxon>Fabaceae</taxon>
        <taxon>Papilionoideae</taxon>
        <taxon>50 kb inversion clade</taxon>
        <taxon>NPAAA clade</taxon>
        <taxon>Hologalegina</taxon>
        <taxon>IRL clade</taxon>
        <taxon>Trifolieae</taxon>
        <taxon>Trifolium</taxon>
    </lineage>
</organism>
<sequence length="39" mass="4151">MTITLSDSEGEEEDEGETVNNAFTGKCETSSEISNADPL</sequence>
<comment type="caution">
    <text evidence="2">The sequence shown here is derived from an EMBL/GenBank/DDBJ whole genome shotgun (WGS) entry which is preliminary data.</text>
</comment>
<feature type="region of interest" description="Disordered" evidence="1">
    <location>
        <begin position="1"/>
        <end position="39"/>
    </location>
</feature>
<feature type="compositionally biased region" description="Polar residues" evidence="1">
    <location>
        <begin position="18"/>
        <end position="39"/>
    </location>
</feature>
<feature type="compositionally biased region" description="Acidic residues" evidence="1">
    <location>
        <begin position="8"/>
        <end position="17"/>
    </location>
</feature>
<evidence type="ECO:0000256" key="1">
    <source>
        <dbReference type="SAM" id="MobiDB-lite"/>
    </source>
</evidence>
<evidence type="ECO:0000313" key="2">
    <source>
        <dbReference type="EMBL" id="MCI83759.1"/>
    </source>
</evidence>
<dbReference type="EMBL" id="LXQA011074871">
    <property type="protein sequence ID" value="MCI83759.1"/>
    <property type="molecule type" value="Genomic_DNA"/>
</dbReference>
<keyword evidence="3" id="KW-1185">Reference proteome</keyword>
<evidence type="ECO:0000313" key="3">
    <source>
        <dbReference type="Proteomes" id="UP000265520"/>
    </source>
</evidence>
<feature type="non-terminal residue" evidence="2">
    <location>
        <position position="39"/>
    </location>
</feature>
<dbReference type="Proteomes" id="UP000265520">
    <property type="component" value="Unassembled WGS sequence"/>
</dbReference>
<dbReference type="AlphaFoldDB" id="A0A392V907"/>
<protein>
    <submittedName>
        <fullName evidence="2">Uncharacterized protein</fullName>
    </submittedName>
</protein>
<reference evidence="2 3" key="1">
    <citation type="journal article" date="2018" name="Front. Plant Sci.">
        <title>Red Clover (Trifolium pratense) and Zigzag Clover (T. medium) - A Picture of Genomic Similarities and Differences.</title>
        <authorList>
            <person name="Dluhosova J."/>
            <person name="Istvanek J."/>
            <person name="Nedelnik J."/>
            <person name="Repkova J."/>
        </authorList>
    </citation>
    <scope>NUCLEOTIDE SEQUENCE [LARGE SCALE GENOMIC DNA]</scope>
    <source>
        <strain evidence="3">cv. 10/8</strain>
        <tissue evidence="2">Leaf</tissue>
    </source>
</reference>